<dbReference type="GO" id="GO:0008233">
    <property type="term" value="F:peptidase activity"/>
    <property type="evidence" value="ECO:0007669"/>
    <property type="project" value="UniProtKB-KW"/>
</dbReference>
<keyword evidence="3" id="KW-0645">Protease</keyword>
<reference evidence="3 4" key="1">
    <citation type="submission" date="2017-01" db="EMBL/GenBank/DDBJ databases">
        <title>The cable genome- insights into the physiology and evolution of filamentous bacteria capable of sulfide oxidation via long distance electron transfer.</title>
        <authorList>
            <person name="Schreiber L."/>
            <person name="Bjerg J.T."/>
            <person name="Boggild A."/>
            <person name="Van De Vossenberg J."/>
            <person name="Meysman F."/>
            <person name="Nielsen L.P."/>
            <person name="Schramm A."/>
            <person name="Kjeldsen K.U."/>
        </authorList>
    </citation>
    <scope>NUCLEOTIDE SEQUENCE [LARGE SCALE GENOMIC DNA]</scope>
    <source>
        <strain evidence="3">MCF</strain>
    </source>
</reference>
<evidence type="ECO:0000313" key="4">
    <source>
        <dbReference type="Proteomes" id="UP000287853"/>
    </source>
</evidence>
<dbReference type="AlphaFoldDB" id="A0A444J4L1"/>
<dbReference type="InterPro" id="IPR011635">
    <property type="entry name" value="CARDB"/>
</dbReference>
<feature type="domain" description="CARDB" evidence="2">
    <location>
        <begin position="547"/>
        <end position="653"/>
    </location>
</feature>
<evidence type="ECO:0000259" key="2">
    <source>
        <dbReference type="Pfam" id="PF07705"/>
    </source>
</evidence>
<feature type="domain" description="CARDB" evidence="2">
    <location>
        <begin position="782"/>
        <end position="888"/>
    </location>
</feature>
<dbReference type="Pfam" id="PF07705">
    <property type="entry name" value="CARDB"/>
    <property type="match status" value="3"/>
</dbReference>
<dbReference type="Proteomes" id="UP000287853">
    <property type="component" value="Unassembled WGS sequence"/>
</dbReference>
<sequence length="912" mass="95375">MKTKITNRFRRGILTLFLSASLPGTALSAQLIYSLAAGPSEALREDSTAVASTAVAVQLALSSPEQISPQDEVVFPLPNGQLVTGTVFKTLEGSGPSVLEQQATSVTIISLNNNGGGLRIIEQNGTVTGMLLVDNSEKKIYQAALDSNGFGILQEDDRNKHLCVDFPGQSGPLLAEMPLVAELTPDLTTLKNLESRPGASNTLYINYWGGTLSGTVWNIEHNSGNDITYTPYSSDSITSSFSTTDQYNMWLAWREASEDYAPFDINVTTKESVYLATAVTNRVQIIATTTDYFYPDAGGVAYTDIFIDTSNDYYRTGFAWNSGAGALGMTIAHEAGHQIGGLSHDGTFSKGDDSYDSGHGVWGSIMGGPFNKAYVQWSKGEYSDANEQEDDLSLIKGVLGSIADDAGNSNASATALTLPVTDQEGQITPDGLSSDIDVYKFNASGTSHIEVSPLLGDEGENRAANLAMNVTLKNAAGSVIASMTSSDNSPLAPNTNTFVYDGSLTSGTYYLTIDAVSPDTNWSTGFGEYGNGGLYRMSISTNASTDPDLIVASSSVSDNTLTPSQSFTVYATVENQGAGTANATTLLYYRSTDATITSADMQIGIDAVSSLAASAISAENLLTTASSSEGTYWLGACVNAVVGESDRTNQCSTGVQITVAAAPQPDLTVISPSVSDNTLTPGQSFTINATAKNQGTATANSSTLRYYRSTDATITTSDSQLTTDSVSSLAASATSAQNASVTAPTSVGTYWLGACLDTVTNESNTGNQCSSGVQITVAAAPQPDLIVISPSVSDNTLTPGQSFIINATAKNQGTATANSSTLRYYRSTDATITTSDTLLATDSVGFLAAIATSAQNASVIAPTSEGTYWLGACVDTVTNESNTGNQCSSGAQITVVGQEEPFPWLLFYPAFL</sequence>
<keyword evidence="4" id="KW-1185">Reference proteome</keyword>
<protein>
    <submittedName>
        <fullName evidence="3">Serine protease, subtilase family</fullName>
    </submittedName>
</protein>
<evidence type="ECO:0000313" key="3">
    <source>
        <dbReference type="EMBL" id="RWX48008.1"/>
    </source>
</evidence>
<keyword evidence="1" id="KW-0732">Signal</keyword>
<comment type="caution">
    <text evidence="3">The sequence shown here is derived from an EMBL/GenBank/DDBJ whole genome shotgun (WGS) entry which is preliminary data.</text>
</comment>
<dbReference type="InterPro" id="IPR013783">
    <property type="entry name" value="Ig-like_fold"/>
</dbReference>
<gene>
    <name evidence="3" type="ORF">H206_05400</name>
</gene>
<dbReference type="EMBL" id="MTKO01000010">
    <property type="protein sequence ID" value="RWX48008.1"/>
    <property type="molecule type" value="Genomic_DNA"/>
</dbReference>
<feature type="signal peptide" evidence="1">
    <location>
        <begin position="1"/>
        <end position="28"/>
    </location>
</feature>
<proteinExistence type="predicted"/>
<dbReference type="GO" id="GO:0006508">
    <property type="term" value="P:proteolysis"/>
    <property type="evidence" value="ECO:0007669"/>
    <property type="project" value="UniProtKB-KW"/>
</dbReference>
<feature type="domain" description="CARDB" evidence="2">
    <location>
        <begin position="664"/>
        <end position="770"/>
    </location>
</feature>
<name>A0A444J4L1_9BACT</name>
<feature type="chain" id="PRO_5019362395" evidence="1">
    <location>
        <begin position="29"/>
        <end position="912"/>
    </location>
</feature>
<evidence type="ECO:0000256" key="1">
    <source>
        <dbReference type="SAM" id="SignalP"/>
    </source>
</evidence>
<organism evidence="3 4">
    <name type="scientific">Candidatus Electrothrix aarhusensis</name>
    <dbReference type="NCBI Taxonomy" id="1859131"/>
    <lineage>
        <taxon>Bacteria</taxon>
        <taxon>Pseudomonadati</taxon>
        <taxon>Thermodesulfobacteriota</taxon>
        <taxon>Desulfobulbia</taxon>
        <taxon>Desulfobulbales</taxon>
        <taxon>Desulfobulbaceae</taxon>
        <taxon>Candidatus Electrothrix</taxon>
    </lineage>
</organism>
<keyword evidence="3" id="KW-0378">Hydrolase</keyword>
<dbReference type="Gene3D" id="2.60.40.10">
    <property type="entry name" value="Immunoglobulins"/>
    <property type="match status" value="3"/>
</dbReference>
<accession>A0A444J4L1</accession>